<dbReference type="Pfam" id="PF00528">
    <property type="entry name" value="BPD_transp_1"/>
    <property type="match status" value="1"/>
</dbReference>
<keyword evidence="3" id="KW-1003">Cell membrane</keyword>
<comment type="subcellular location">
    <subcellularLocation>
        <location evidence="1">Cell inner membrane</location>
        <topology evidence="1">Multi-pass membrane protein</topology>
    </subcellularLocation>
    <subcellularLocation>
        <location evidence="8">Cell membrane</location>
        <topology evidence="8">Multi-pass membrane protein</topology>
    </subcellularLocation>
</comment>
<dbReference type="InterPro" id="IPR000515">
    <property type="entry name" value="MetI-like"/>
</dbReference>
<feature type="transmembrane region" description="Helical" evidence="8">
    <location>
        <begin position="244"/>
        <end position="266"/>
    </location>
</feature>
<dbReference type="PANTHER" id="PTHR43357">
    <property type="entry name" value="INNER MEMBRANE ABC TRANSPORTER PERMEASE PROTEIN YDCV"/>
    <property type="match status" value="1"/>
</dbReference>
<dbReference type="STRING" id="91360.SAMN05660330_00837"/>
<dbReference type="SUPFAM" id="SSF161098">
    <property type="entry name" value="MetI-like"/>
    <property type="match status" value="1"/>
</dbReference>
<gene>
    <name evidence="10" type="ORF">SAMN05660330_00837</name>
</gene>
<keyword evidence="2 8" id="KW-0813">Transport</keyword>
<feature type="transmembrane region" description="Helical" evidence="8">
    <location>
        <begin position="77"/>
        <end position="102"/>
    </location>
</feature>
<dbReference type="RefSeq" id="WP_092220070.1">
    <property type="nucleotide sequence ID" value="NZ_FNJI01000004.1"/>
</dbReference>
<feature type="transmembrane region" description="Helical" evidence="8">
    <location>
        <begin position="114"/>
        <end position="140"/>
    </location>
</feature>
<feature type="domain" description="ABC transmembrane type-1" evidence="9">
    <location>
        <begin position="77"/>
        <end position="267"/>
    </location>
</feature>
<dbReference type="InterPro" id="IPR035906">
    <property type="entry name" value="MetI-like_sf"/>
</dbReference>
<feature type="transmembrane region" description="Helical" evidence="8">
    <location>
        <begin position="21"/>
        <end position="46"/>
    </location>
</feature>
<dbReference type="Proteomes" id="UP000199073">
    <property type="component" value="Unassembled WGS sequence"/>
</dbReference>
<sequence length="281" mass="31522">MSDHQDQRVSTYRKPFDWNRLVFNIFLVIVLFILLVPILIVIFSSFSGKDHLSWPFTDLTFRWYIEVLNRPLWVKTFINSLITAGLTTFFSLVLATPAAFALSKRTDKREVRFLSSFITWPIMMPPVILGIALLIFLSRIGLRGSYLAIAIGHTLWAAPLVFITMVAVFERFNPIYIMAAKDLGANDFQAFMKVTIPMVKSGIISAMFLAFVISTQEFIIALFLYSPSTITLPVELYTAIKDELSPGISAISVYMIGIVAVGLFVIDRVIGIENVGFSGKG</sequence>
<dbReference type="PANTHER" id="PTHR43357:SF4">
    <property type="entry name" value="INNER MEMBRANE ABC TRANSPORTER PERMEASE PROTEIN YDCV"/>
    <property type="match status" value="1"/>
</dbReference>
<reference evidence="10 11" key="1">
    <citation type="submission" date="2016-10" db="EMBL/GenBank/DDBJ databases">
        <authorList>
            <person name="de Groot N.N."/>
        </authorList>
    </citation>
    <scope>NUCLEOTIDE SEQUENCE [LARGE SCALE GENOMIC DNA]</scope>
    <source>
        <strain evidence="10 11">DSM 12130</strain>
    </source>
</reference>
<evidence type="ECO:0000256" key="3">
    <source>
        <dbReference type="ARBA" id="ARBA00022475"/>
    </source>
</evidence>
<evidence type="ECO:0000313" key="11">
    <source>
        <dbReference type="Proteomes" id="UP000199073"/>
    </source>
</evidence>
<dbReference type="PROSITE" id="PS50928">
    <property type="entry name" value="ABC_TM1"/>
    <property type="match status" value="1"/>
</dbReference>
<evidence type="ECO:0000256" key="1">
    <source>
        <dbReference type="ARBA" id="ARBA00004429"/>
    </source>
</evidence>
<dbReference type="AlphaFoldDB" id="A0A1H0LKW8"/>
<keyword evidence="7 8" id="KW-0472">Membrane</keyword>
<evidence type="ECO:0000256" key="7">
    <source>
        <dbReference type="ARBA" id="ARBA00023136"/>
    </source>
</evidence>
<proteinExistence type="inferred from homology"/>
<dbReference type="EMBL" id="FNJI01000004">
    <property type="protein sequence ID" value="SDO68735.1"/>
    <property type="molecule type" value="Genomic_DNA"/>
</dbReference>
<evidence type="ECO:0000256" key="2">
    <source>
        <dbReference type="ARBA" id="ARBA00022448"/>
    </source>
</evidence>
<evidence type="ECO:0000259" key="9">
    <source>
        <dbReference type="PROSITE" id="PS50928"/>
    </source>
</evidence>
<keyword evidence="6 8" id="KW-1133">Transmembrane helix</keyword>
<accession>A0A1H0LKW8</accession>
<evidence type="ECO:0000256" key="8">
    <source>
        <dbReference type="RuleBase" id="RU363032"/>
    </source>
</evidence>
<keyword evidence="11" id="KW-1185">Reference proteome</keyword>
<keyword evidence="5 8" id="KW-0812">Transmembrane</keyword>
<dbReference type="GO" id="GO:0055085">
    <property type="term" value="P:transmembrane transport"/>
    <property type="evidence" value="ECO:0007669"/>
    <property type="project" value="InterPro"/>
</dbReference>
<evidence type="ECO:0000313" key="10">
    <source>
        <dbReference type="EMBL" id="SDO68735.1"/>
    </source>
</evidence>
<dbReference type="GO" id="GO:0005886">
    <property type="term" value="C:plasma membrane"/>
    <property type="evidence" value="ECO:0007669"/>
    <property type="project" value="UniProtKB-SubCell"/>
</dbReference>
<feature type="transmembrane region" description="Helical" evidence="8">
    <location>
        <begin position="146"/>
        <end position="169"/>
    </location>
</feature>
<evidence type="ECO:0000256" key="4">
    <source>
        <dbReference type="ARBA" id="ARBA00022519"/>
    </source>
</evidence>
<dbReference type="OrthoDB" id="9809681at2"/>
<dbReference type="CDD" id="cd06261">
    <property type="entry name" value="TM_PBP2"/>
    <property type="match status" value="1"/>
</dbReference>
<organism evidence="10 11">
    <name type="scientific">Desulforhopalus singaporensis</name>
    <dbReference type="NCBI Taxonomy" id="91360"/>
    <lineage>
        <taxon>Bacteria</taxon>
        <taxon>Pseudomonadati</taxon>
        <taxon>Thermodesulfobacteriota</taxon>
        <taxon>Desulfobulbia</taxon>
        <taxon>Desulfobulbales</taxon>
        <taxon>Desulfocapsaceae</taxon>
        <taxon>Desulforhopalus</taxon>
    </lineage>
</organism>
<feature type="transmembrane region" description="Helical" evidence="8">
    <location>
        <begin position="202"/>
        <end position="224"/>
    </location>
</feature>
<comment type="similarity">
    <text evidence="8">Belongs to the binding-protein-dependent transport system permease family.</text>
</comment>
<evidence type="ECO:0000256" key="5">
    <source>
        <dbReference type="ARBA" id="ARBA00022692"/>
    </source>
</evidence>
<dbReference type="Gene3D" id="1.10.3720.10">
    <property type="entry name" value="MetI-like"/>
    <property type="match status" value="1"/>
</dbReference>
<evidence type="ECO:0000256" key="6">
    <source>
        <dbReference type="ARBA" id="ARBA00022989"/>
    </source>
</evidence>
<keyword evidence="4" id="KW-0997">Cell inner membrane</keyword>
<protein>
    <submittedName>
        <fullName evidence="10">Spermidine/putrescine transport system permease protein</fullName>
    </submittedName>
</protein>
<name>A0A1H0LKW8_9BACT</name>